<dbReference type="RefSeq" id="WP_173211951.1">
    <property type="nucleotide sequence ID" value="NZ_CP053921.1"/>
</dbReference>
<dbReference type="InterPro" id="IPR009875">
    <property type="entry name" value="PilZ_domain"/>
</dbReference>
<dbReference type="AlphaFoldDB" id="A0A7D4C1W7"/>
<accession>A0A7D4C1W7</accession>
<dbReference type="EMBL" id="CP053921">
    <property type="protein sequence ID" value="QKG70065.1"/>
    <property type="molecule type" value="Genomic_DNA"/>
</dbReference>
<proteinExistence type="predicted"/>
<dbReference type="SUPFAM" id="SSF141371">
    <property type="entry name" value="PilZ domain-like"/>
    <property type="match status" value="1"/>
</dbReference>
<dbReference type="Gene3D" id="2.40.10.220">
    <property type="entry name" value="predicted glycosyltransferase like domains"/>
    <property type="match status" value="1"/>
</dbReference>
<protein>
    <submittedName>
        <fullName evidence="2">PilZ domain-containing protein</fullName>
    </submittedName>
</protein>
<dbReference type="Pfam" id="PF07238">
    <property type="entry name" value="PilZ"/>
    <property type="match status" value="1"/>
</dbReference>
<organism evidence="2 3">
    <name type="scientific">Erythrobacter mangrovi</name>
    <dbReference type="NCBI Taxonomy" id="2739433"/>
    <lineage>
        <taxon>Bacteria</taxon>
        <taxon>Pseudomonadati</taxon>
        <taxon>Pseudomonadota</taxon>
        <taxon>Alphaproteobacteria</taxon>
        <taxon>Sphingomonadales</taxon>
        <taxon>Erythrobacteraceae</taxon>
        <taxon>Erythrobacter/Porphyrobacter group</taxon>
        <taxon>Erythrobacter</taxon>
    </lineage>
</organism>
<name>A0A7D4C1W7_9SPHN</name>
<dbReference type="Proteomes" id="UP000504693">
    <property type="component" value="Chromosome"/>
</dbReference>
<feature type="domain" description="PilZ" evidence="1">
    <location>
        <begin position="14"/>
        <end position="92"/>
    </location>
</feature>
<evidence type="ECO:0000259" key="1">
    <source>
        <dbReference type="Pfam" id="PF07238"/>
    </source>
</evidence>
<gene>
    <name evidence="2" type="ORF">HQR01_01020</name>
</gene>
<dbReference type="KEGG" id="emv:HQR01_01020"/>
<sequence>METLLANWVTEESRRKEARTNTFVMGTILTDAMSAPVRIRNLSPNGALVSGPDLPQAGERCRIRRGSLSVSGRIMRRNEEHAGLLFERSIEVQNWLAAGHSRQVEVDRVVQEAKHRYPVADTHHLMTNATTSAATTRDSLLDIADQLDRLADSLSDDDHVIAKFLDRLQILDIASQRLRALG</sequence>
<evidence type="ECO:0000313" key="3">
    <source>
        <dbReference type="Proteomes" id="UP000504693"/>
    </source>
</evidence>
<dbReference type="GO" id="GO:0035438">
    <property type="term" value="F:cyclic-di-GMP binding"/>
    <property type="evidence" value="ECO:0007669"/>
    <property type="project" value="InterPro"/>
</dbReference>
<reference evidence="2 3" key="1">
    <citation type="submission" date="2020-05" db="EMBL/GenBank/DDBJ databases">
        <title>Erythrobacter mangrovi sp. nov., isolated from rhizosphere soil of mangrove plant (Kandelia candel).</title>
        <authorList>
            <person name="Ye Y.H."/>
        </authorList>
    </citation>
    <scope>NUCLEOTIDE SEQUENCE [LARGE SCALE GENOMIC DNA]</scope>
    <source>
        <strain evidence="2 3">EB310</strain>
    </source>
</reference>
<evidence type="ECO:0000313" key="2">
    <source>
        <dbReference type="EMBL" id="QKG70065.1"/>
    </source>
</evidence>
<keyword evidence="3" id="KW-1185">Reference proteome</keyword>